<gene>
    <name evidence="3" type="ORF">IAA67_01900</name>
</gene>
<dbReference type="InterPro" id="IPR058493">
    <property type="entry name" value="DUF8180"/>
</dbReference>
<accession>A0A9D0Z555</accession>
<organism evidence="3 4">
    <name type="scientific">Candidatus Avoscillospira stercorigallinarum</name>
    <dbReference type="NCBI Taxonomy" id="2840708"/>
    <lineage>
        <taxon>Bacteria</taxon>
        <taxon>Bacillati</taxon>
        <taxon>Bacillota</taxon>
        <taxon>Clostridia</taxon>
        <taxon>Eubacteriales</taxon>
        <taxon>Oscillospiraceae</taxon>
        <taxon>Oscillospiraceae incertae sedis</taxon>
        <taxon>Candidatus Avoscillospira</taxon>
    </lineage>
</organism>
<dbReference type="AlphaFoldDB" id="A0A9D0Z555"/>
<feature type="domain" description="DUF8180" evidence="2">
    <location>
        <begin position="58"/>
        <end position="115"/>
    </location>
</feature>
<comment type="caution">
    <text evidence="3">The sequence shown here is derived from an EMBL/GenBank/DDBJ whole genome shotgun (WGS) entry which is preliminary data.</text>
</comment>
<dbReference type="Pfam" id="PF26551">
    <property type="entry name" value="DUF8180"/>
    <property type="match status" value="1"/>
</dbReference>
<name>A0A9D0Z555_9FIRM</name>
<evidence type="ECO:0000313" key="4">
    <source>
        <dbReference type="Proteomes" id="UP000886874"/>
    </source>
</evidence>
<evidence type="ECO:0000313" key="3">
    <source>
        <dbReference type="EMBL" id="HIQ69070.1"/>
    </source>
</evidence>
<evidence type="ECO:0000259" key="2">
    <source>
        <dbReference type="Pfam" id="PF26551"/>
    </source>
</evidence>
<feature type="region of interest" description="Disordered" evidence="1">
    <location>
        <begin position="17"/>
        <end position="37"/>
    </location>
</feature>
<evidence type="ECO:0000256" key="1">
    <source>
        <dbReference type="SAM" id="MobiDB-lite"/>
    </source>
</evidence>
<proteinExistence type="predicted"/>
<dbReference type="Proteomes" id="UP000886874">
    <property type="component" value="Unassembled WGS sequence"/>
</dbReference>
<reference evidence="3" key="1">
    <citation type="submission" date="2020-10" db="EMBL/GenBank/DDBJ databases">
        <authorList>
            <person name="Gilroy R."/>
        </authorList>
    </citation>
    <scope>NUCLEOTIDE SEQUENCE</scope>
    <source>
        <strain evidence="3">ChiSjej2B20-13462</strain>
    </source>
</reference>
<sequence length="117" mass="12988">MHLDHDGVHAHEHTHDGVTHTHEHHHHHDHDHHHDHGCAPEQCASCGGCGEHTPKEELVALMKYMVNHNTAHANELAGLAKKLEELGDKTAYEQVMLAVSDFEKGNLRLSTILASMA</sequence>
<feature type="compositionally biased region" description="Basic residues" evidence="1">
    <location>
        <begin position="22"/>
        <end position="31"/>
    </location>
</feature>
<dbReference type="EMBL" id="DVFN01000027">
    <property type="protein sequence ID" value="HIQ69070.1"/>
    <property type="molecule type" value="Genomic_DNA"/>
</dbReference>
<reference evidence="3" key="2">
    <citation type="journal article" date="2021" name="PeerJ">
        <title>Extensive microbial diversity within the chicken gut microbiome revealed by metagenomics and culture.</title>
        <authorList>
            <person name="Gilroy R."/>
            <person name="Ravi A."/>
            <person name="Getino M."/>
            <person name="Pursley I."/>
            <person name="Horton D.L."/>
            <person name="Alikhan N.F."/>
            <person name="Baker D."/>
            <person name="Gharbi K."/>
            <person name="Hall N."/>
            <person name="Watson M."/>
            <person name="Adriaenssens E.M."/>
            <person name="Foster-Nyarko E."/>
            <person name="Jarju S."/>
            <person name="Secka A."/>
            <person name="Antonio M."/>
            <person name="Oren A."/>
            <person name="Chaudhuri R.R."/>
            <person name="La Ragione R."/>
            <person name="Hildebrand F."/>
            <person name="Pallen M.J."/>
        </authorList>
    </citation>
    <scope>NUCLEOTIDE SEQUENCE</scope>
    <source>
        <strain evidence="3">ChiSjej2B20-13462</strain>
    </source>
</reference>
<protein>
    <submittedName>
        <fullName evidence="3">Cobalt transporter</fullName>
    </submittedName>
</protein>